<evidence type="ECO:0000313" key="1">
    <source>
        <dbReference type="EMBL" id="GJE78066.1"/>
    </source>
</evidence>
<gene>
    <name evidence="1" type="ORF">BGCPKDLD_4677</name>
</gene>
<dbReference type="EMBL" id="BPRE01000020">
    <property type="protein sequence ID" value="GJE78066.1"/>
    <property type="molecule type" value="Genomic_DNA"/>
</dbReference>
<evidence type="ECO:0000313" key="2">
    <source>
        <dbReference type="Proteomes" id="UP001055093"/>
    </source>
</evidence>
<reference evidence="1" key="1">
    <citation type="journal article" date="2021" name="Front. Microbiol.">
        <title>Comprehensive Comparative Genomics and Phenotyping of Methylobacterium Species.</title>
        <authorList>
            <person name="Alessa O."/>
            <person name="Ogura Y."/>
            <person name="Fujitani Y."/>
            <person name="Takami H."/>
            <person name="Hayashi T."/>
            <person name="Sahin N."/>
            <person name="Tani A."/>
        </authorList>
    </citation>
    <scope>NUCLEOTIDE SEQUENCE</scope>
    <source>
        <strain evidence="1">DSM 14458</strain>
    </source>
</reference>
<organism evidence="1 2">
    <name type="scientific">Methylorubrum suomiense</name>
    <dbReference type="NCBI Taxonomy" id="144191"/>
    <lineage>
        <taxon>Bacteria</taxon>
        <taxon>Pseudomonadati</taxon>
        <taxon>Pseudomonadota</taxon>
        <taxon>Alphaproteobacteria</taxon>
        <taxon>Hyphomicrobiales</taxon>
        <taxon>Methylobacteriaceae</taxon>
        <taxon>Methylorubrum</taxon>
    </lineage>
</organism>
<accession>A0ABQ4V0Z7</accession>
<protein>
    <submittedName>
        <fullName evidence="1">Uncharacterized protein</fullName>
    </submittedName>
</protein>
<dbReference type="RefSeq" id="WP_238308647.1">
    <property type="nucleotide sequence ID" value="NZ_BPRE01000020.1"/>
</dbReference>
<keyword evidence="2" id="KW-1185">Reference proteome</keyword>
<comment type="caution">
    <text evidence="1">The sequence shown here is derived from an EMBL/GenBank/DDBJ whole genome shotgun (WGS) entry which is preliminary data.</text>
</comment>
<name>A0ABQ4V0Z7_9HYPH</name>
<proteinExistence type="predicted"/>
<dbReference type="Proteomes" id="UP001055093">
    <property type="component" value="Unassembled WGS sequence"/>
</dbReference>
<reference evidence="1" key="2">
    <citation type="submission" date="2021-08" db="EMBL/GenBank/DDBJ databases">
        <authorList>
            <person name="Tani A."/>
            <person name="Ola A."/>
            <person name="Ogura Y."/>
            <person name="Katsura K."/>
            <person name="Hayashi T."/>
        </authorList>
    </citation>
    <scope>NUCLEOTIDE SEQUENCE</scope>
    <source>
        <strain evidence="1">DSM 14458</strain>
    </source>
</reference>
<sequence length="61" mass="7149">MTAIELSPRLGRILERALRRAPRCTHRYAWPEAVRLGHEFGVGFCARWRGQRVLFAYAEFC</sequence>